<dbReference type="GO" id="GO:0016491">
    <property type="term" value="F:oxidoreductase activity"/>
    <property type="evidence" value="ECO:0007669"/>
    <property type="project" value="TreeGrafter"/>
</dbReference>
<reference evidence="1 2" key="1">
    <citation type="submission" date="2020-04" db="EMBL/GenBank/DDBJ databases">
        <title>Massilia sp. RP-1-19 isolated from soil.</title>
        <authorList>
            <person name="Dahal R.H."/>
        </authorList>
    </citation>
    <scope>NUCLEOTIDE SEQUENCE [LARGE SCALE GENOMIC DNA]</scope>
    <source>
        <strain evidence="1 2">RP-1-19</strain>
    </source>
</reference>
<keyword evidence="2" id="KW-1185">Reference proteome</keyword>
<dbReference type="Gene3D" id="3.50.50.60">
    <property type="entry name" value="FAD/NAD(P)-binding domain"/>
    <property type="match status" value="1"/>
</dbReference>
<dbReference type="Pfam" id="PF13450">
    <property type="entry name" value="NAD_binding_8"/>
    <property type="match status" value="1"/>
</dbReference>
<comment type="caution">
    <text evidence="1">The sequence shown here is derived from an EMBL/GenBank/DDBJ whole genome shotgun (WGS) entry which is preliminary data.</text>
</comment>
<dbReference type="Proteomes" id="UP000583752">
    <property type="component" value="Unassembled WGS sequence"/>
</dbReference>
<accession>A0A848HG60</accession>
<dbReference type="InterPro" id="IPR036188">
    <property type="entry name" value="FAD/NAD-bd_sf"/>
</dbReference>
<dbReference type="PANTHER" id="PTHR42923">
    <property type="entry name" value="PROTOPORPHYRINOGEN OXIDASE"/>
    <property type="match status" value="1"/>
</dbReference>
<evidence type="ECO:0000313" key="2">
    <source>
        <dbReference type="Proteomes" id="UP000583752"/>
    </source>
</evidence>
<evidence type="ECO:0000313" key="1">
    <source>
        <dbReference type="EMBL" id="NML59952.1"/>
    </source>
</evidence>
<name>A0A848HG60_9BURK</name>
<protein>
    <submittedName>
        <fullName evidence="1">NAD(P)-binding protein</fullName>
    </submittedName>
</protein>
<dbReference type="AlphaFoldDB" id="A0A848HG60"/>
<dbReference type="PANTHER" id="PTHR42923:SF46">
    <property type="entry name" value="AMINE OXIDASE"/>
    <property type="match status" value="1"/>
</dbReference>
<organism evidence="1 2">
    <name type="scientific">Massilia polaris</name>
    <dbReference type="NCBI Taxonomy" id="2728846"/>
    <lineage>
        <taxon>Bacteria</taxon>
        <taxon>Pseudomonadati</taxon>
        <taxon>Pseudomonadota</taxon>
        <taxon>Betaproteobacteria</taxon>
        <taxon>Burkholderiales</taxon>
        <taxon>Oxalobacteraceae</taxon>
        <taxon>Telluria group</taxon>
        <taxon>Massilia</taxon>
    </lineage>
</organism>
<dbReference type="RefSeq" id="WP_169463638.1">
    <property type="nucleotide sequence ID" value="NZ_JABBGG010000001.1"/>
</dbReference>
<gene>
    <name evidence="1" type="ORF">HHL21_02400</name>
</gene>
<dbReference type="SUPFAM" id="SSF51905">
    <property type="entry name" value="FAD/NAD(P)-binding domain"/>
    <property type="match status" value="1"/>
</dbReference>
<dbReference type="InterPro" id="IPR050464">
    <property type="entry name" value="Zeta_carotene_desat/Oxidored"/>
</dbReference>
<proteinExistence type="predicted"/>
<sequence>MTTRPAASAQREKIAILGGGIGSLAAAWHLSSTPAWQDRYEIVLYQHGWRLGGKGASGRNALHAQRIEEHGLHTLFGFYSNTFAMMRAVYDRLGRAPGAPLATWRDAFRPHDYLALAEPVDGAWRPWHMVFPTLPGEPGSGEPVTMWQMAMTLLGWIGRWLDQLASLQGVALHGSDAARSYRLLSALARTMPDDSLKHQQRQHTLLAQALEGMRARVRASYRGLAPAGDDLRRLRISLETSSTVLKGLFADGVFIKGFDSVNGIDLRAWLARHGGDPELCIDSTPVRAAYDLVFAYEDGDVARPTAEAGTMLRGMLRLMLGYKGSMIFKMQAGMGDTVFAPLYEVLSWRGVKFRFFHRVEELVPSGGDIGAIRMTRQVALRQGRYSPLAGVRGLDCWPSAPDYAQIEPAQAVLLQEREVDLESWWSNWPELHRRQFGQPLPEVVLEHGRDFDKVVFGIPVGSLPLLCPRLLANSAPLKAASEQIRTVATQACQVWIERTLAQVGWTHQPGSQQPVLAGFSEPYGIWAPMDHLLAREDWPPAQEPDNVSYFCSALPMAAYPPQSEHGFPARARALAREGAIELLGQRIGQLWPAAGRPGSFAWHWLSDPQQRGGVARFDAQYWRANVEPSDRYVLSVAGSAQYRLPSDGTGFANLYLAGDWLKTGLDAGCIEAAVMGGMQASRAISGYPEFIEGEHDA</sequence>
<dbReference type="EMBL" id="JABBGG010000001">
    <property type="protein sequence ID" value="NML59952.1"/>
    <property type="molecule type" value="Genomic_DNA"/>
</dbReference>